<organism evidence="2 4">
    <name type="scientific">Ostreococcus tauri</name>
    <name type="common">Marine green alga</name>
    <dbReference type="NCBI Taxonomy" id="70448"/>
    <lineage>
        <taxon>Eukaryota</taxon>
        <taxon>Viridiplantae</taxon>
        <taxon>Chlorophyta</taxon>
        <taxon>Mamiellophyceae</taxon>
        <taxon>Mamiellales</taxon>
        <taxon>Bathycoccaceae</taxon>
        <taxon>Ostreococcus</taxon>
    </lineage>
</organism>
<accession>Q00WC9</accession>
<dbReference type="EMBL" id="KZ155785">
    <property type="protein sequence ID" value="OUS45849.1"/>
    <property type="molecule type" value="Genomic_DNA"/>
</dbReference>
<dbReference type="AlphaFoldDB" id="Q00WC9"/>
<feature type="transmembrane region" description="Helical" evidence="1">
    <location>
        <begin position="20"/>
        <end position="41"/>
    </location>
</feature>
<dbReference type="RefSeq" id="XP_003082874.1">
    <property type="nucleotide sequence ID" value="XM_003082826.1"/>
</dbReference>
<dbReference type="Proteomes" id="UP000009170">
    <property type="component" value="Unassembled WGS sequence"/>
</dbReference>
<dbReference type="GeneID" id="9837597"/>
<keyword evidence="1" id="KW-1133">Transmembrane helix</keyword>
<protein>
    <submittedName>
        <fullName evidence="2">Unnamed product</fullName>
    </submittedName>
</protein>
<evidence type="ECO:0000256" key="1">
    <source>
        <dbReference type="SAM" id="Phobius"/>
    </source>
</evidence>
<gene>
    <name evidence="3" type="ORF">BE221DRAFT_205980</name>
    <name evidence="2" type="ORF">OT_ostta14g00715</name>
</gene>
<reference evidence="3" key="3">
    <citation type="submission" date="2017-04" db="EMBL/GenBank/DDBJ databases">
        <title>Population genomics of picophytoplankton unveils novel chromosome hypervariability.</title>
        <authorList>
            <consortium name="DOE Joint Genome Institute"/>
            <person name="Blanc-Mathieu R."/>
            <person name="Krasovec M."/>
            <person name="Hebrard M."/>
            <person name="Yau S."/>
            <person name="Desgranges E."/>
            <person name="Martin J."/>
            <person name="Schackwitz W."/>
            <person name="Kuo A."/>
            <person name="Salin G."/>
            <person name="Donnadieu C."/>
            <person name="Desdevises Y."/>
            <person name="Sanchez-Ferandin S."/>
            <person name="Moreau H."/>
            <person name="Rivals E."/>
            <person name="Grigoriev I.V."/>
            <person name="Grimsley N."/>
            <person name="Eyre-Walker A."/>
            <person name="Piganeau G."/>
        </authorList>
    </citation>
    <scope>NUCLEOTIDE SEQUENCE [LARGE SCALE GENOMIC DNA]</scope>
    <source>
        <strain evidence="3">RCC 1115</strain>
    </source>
</reference>
<evidence type="ECO:0000313" key="2">
    <source>
        <dbReference type="EMBL" id="CAL56829.1"/>
    </source>
</evidence>
<keyword evidence="4" id="KW-1185">Reference proteome</keyword>
<accession>A0A1Y5I8G3</accession>
<name>Q00WC9_OSTTA</name>
<dbReference type="InParanoid" id="Q00WC9"/>
<dbReference type="EMBL" id="CAID01000014">
    <property type="protein sequence ID" value="CAL56829.1"/>
    <property type="molecule type" value="Genomic_DNA"/>
</dbReference>
<dbReference type="Proteomes" id="UP000195557">
    <property type="component" value="Unassembled WGS sequence"/>
</dbReference>
<keyword evidence="1" id="KW-0472">Membrane</keyword>
<proteinExistence type="predicted"/>
<dbReference type="KEGG" id="ota:OT_ostta14g00715"/>
<keyword evidence="1" id="KW-0812">Transmembrane</keyword>
<evidence type="ECO:0000313" key="3">
    <source>
        <dbReference type="EMBL" id="OUS45849.1"/>
    </source>
</evidence>
<reference evidence="2" key="2">
    <citation type="journal article" date="2014" name="BMC Genomics">
        <title>An improved genome of the model marine alga Ostreococcus tauri unfolds by assessing Illumina de novo assemblies.</title>
        <authorList>
            <person name="Blanc-Mathieu R."/>
            <person name="Verhelst B."/>
            <person name="Derelle E."/>
            <person name="Rombauts S."/>
            <person name="Bouget F.Y."/>
            <person name="Carre I."/>
            <person name="Chateau A."/>
            <person name="Eyre-Walker A."/>
            <person name="Grimsley N."/>
            <person name="Moreau H."/>
            <person name="Piegu B."/>
            <person name="Rivals E."/>
            <person name="Schackwitz W."/>
            <person name="Van de Peer Y."/>
            <person name="Piganeau G."/>
        </authorList>
    </citation>
    <scope>NUCLEOTIDE SEQUENCE</scope>
    <source>
        <strain evidence="2">RCC4221</strain>
    </source>
</reference>
<reference evidence="2 4" key="1">
    <citation type="journal article" date="2006" name="Proc. Natl. Acad. Sci. U.S.A.">
        <title>Genome analysis of the smallest free-living eukaryote Ostreococcus tauri unveils many unique features.</title>
        <authorList>
            <person name="Derelle E."/>
            <person name="Ferraz C."/>
            <person name="Rombauts S."/>
            <person name="Rouze P."/>
            <person name="Worden A.Z."/>
            <person name="Robbens S."/>
            <person name="Partensky F."/>
            <person name="Degroeve S."/>
            <person name="Echeynie S."/>
            <person name="Cooke R."/>
            <person name="Saeys Y."/>
            <person name="Wuyts J."/>
            <person name="Jabbari K."/>
            <person name="Bowler C."/>
            <person name="Panaud O."/>
            <person name="Piegu B."/>
            <person name="Ball S.G."/>
            <person name="Ral J.-P."/>
            <person name="Bouget F.-Y."/>
            <person name="Piganeau G."/>
            <person name="De Baets B."/>
            <person name="Picard A."/>
            <person name="Delseny M."/>
            <person name="Demaille J."/>
            <person name="Van de Peer Y."/>
            <person name="Moreau H."/>
        </authorList>
    </citation>
    <scope>NUCLEOTIDE SEQUENCE [LARGE SCALE GENOMIC DNA]</scope>
    <source>
        <strain evidence="2 4">OTTH0595</strain>
    </source>
</reference>
<sequence length="58" mass="6456">MKSVMDLLHKDDGTYSKVHVFAFVLAALHVGALGLWVYLTVRQRPATASERVDPSKDD</sequence>
<accession>A0A454XVG2</accession>
<dbReference type="OMA" id="IHVFAFV"/>
<evidence type="ECO:0000313" key="4">
    <source>
        <dbReference type="Proteomes" id="UP000009170"/>
    </source>
</evidence>